<evidence type="ECO:0000313" key="2">
    <source>
        <dbReference type="Proteomes" id="UP000276215"/>
    </source>
</evidence>
<feature type="non-terminal residue" evidence="1">
    <location>
        <position position="56"/>
    </location>
</feature>
<dbReference type="AlphaFoldDB" id="A0A3N4ITR7"/>
<dbReference type="EMBL" id="ML120567">
    <property type="protein sequence ID" value="RPA89573.1"/>
    <property type="molecule type" value="Genomic_DNA"/>
</dbReference>
<name>A0A3N4ITR7_9PEZI</name>
<organism evidence="1 2">
    <name type="scientific">Choiromyces venosus 120613-1</name>
    <dbReference type="NCBI Taxonomy" id="1336337"/>
    <lineage>
        <taxon>Eukaryota</taxon>
        <taxon>Fungi</taxon>
        <taxon>Dikarya</taxon>
        <taxon>Ascomycota</taxon>
        <taxon>Pezizomycotina</taxon>
        <taxon>Pezizomycetes</taxon>
        <taxon>Pezizales</taxon>
        <taxon>Tuberaceae</taxon>
        <taxon>Choiromyces</taxon>
    </lineage>
</organism>
<sequence>TGTVVTYPDTALLNTRKLIRSFNAITVQYTTHVPYLSPTILSQSSFQTTGWLAQQG</sequence>
<proteinExistence type="predicted"/>
<keyword evidence="2" id="KW-1185">Reference proteome</keyword>
<protein>
    <submittedName>
        <fullName evidence="1">Uncharacterized protein</fullName>
    </submittedName>
</protein>
<dbReference type="Proteomes" id="UP000276215">
    <property type="component" value="Unassembled WGS sequence"/>
</dbReference>
<accession>A0A3N4ITR7</accession>
<feature type="non-terminal residue" evidence="1">
    <location>
        <position position="1"/>
    </location>
</feature>
<gene>
    <name evidence="1" type="ORF">L873DRAFT_1822549</name>
</gene>
<evidence type="ECO:0000313" key="1">
    <source>
        <dbReference type="EMBL" id="RPA89573.1"/>
    </source>
</evidence>
<reference evidence="1 2" key="1">
    <citation type="journal article" date="2018" name="Nat. Ecol. Evol.">
        <title>Pezizomycetes genomes reveal the molecular basis of ectomycorrhizal truffle lifestyle.</title>
        <authorList>
            <person name="Murat C."/>
            <person name="Payen T."/>
            <person name="Noel B."/>
            <person name="Kuo A."/>
            <person name="Morin E."/>
            <person name="Chen J."/>
            <person name="Kohler A."/>
            <person name="Krizsan K."/>
            <person name="Balestrini R."/>
            <person name="Da Silva C."/>
            <person name="Montanini B."/>
            <person name="Hainaut M."/>
            <person name="Levati E."/>
            <person name="Barry K.W."/>
            <person name="Belfiori B."/>
            <person name="Cichocki N."/>
            <person name="Clum A."/>
            <person name="Dockter R.B."/>
            <person name="Fauchery L."/>
            <person name="Guy J."/>
            <person name="Iotti M."/>
            <person name="Le Tacon F."/>
            <person name="Lindquist E.A."/>
            <person name="Lipzen A."/>
            <person name="Malagnac F."/>
            <person name="Mello A."/>
            <person name="Molinier V."/>
            <person name="Miyauchi S."/>
            <person name="Poulain J."/>
            <person name="Riccioni C."/>
            <person name="Rubini A."/>
            <person name="Sitrit Y."/>
            <person name="Splivallo R."/>
            <person name="Traeger S."/>
            <person name="Wang M."/>
            <person name="Zifcakova L."/>
            <person name="Wipf D."/>
            <person name="Zambonelli A."/>
            <person name="Paolocci F."/>
            <person name="Nowrousian M."/>
            <person name="Ottonello S."/>
            <person name="Baldrian P."/>
            <person name="Spatafora J.W."/>
            <person name="Henrissat B."/>
            <person name="Nagy L.G."/>
            <person name="Aury J.M."/>
            <person name="Wincker P."/>
            <person name="Grigoriev I.V."/>
            <person name="Bonfante P."/>
            <person name="Martin F.M."/>
        </authorList>
    </citation>
    <scope>NUCLEOTIDE SEQUENCE [LARGE SCALE GENOMIC DNA]</scope>
    <source>
        <strain evidence="1 2">120613-1</strain>
    </source>
</reference>